<reference evidence="1 2" key="1">
    <citation type="submission" date="2020-01" db="EMBL/GenBank/DDBJ databases">
        <authorList>
            <consortium name="DOE Joint Genome Institute"/>
            <person name="Haridas S."/>
            <person name="Albert R."/>
            <person name="Binder M."/>
            <person name="Bloem J."/>
            <person name="Labutti K."/>
            <person name="Salamov A."/>
            <person name="Andreopoulos B."/>
            <person name="Baker S.E."/>
            <person name="Barry K."/>
            <person name="Bills G."/>
            <person name="Bluhm B.H."/>
            <person name="Cannon C."/>
            <person name="Castanera R."/>
            <person name="Culley D.E."/>
            <person name="Daum C."/>
            <person name="Ezra D."/>
            <person name="Gonzalez J.B."/>
            <person name="Henrissat B."/>
            <person name="Kuo A."/>
            <person name="Liang C."/>
            <person name="Lipzen A."/>
            <person name="Lutzoni F."/>
            <person name="Magnuson J."/>
            <person name="Mondo S."/>
            <person name="Nolan M."/>
            <person name="Ohm R."/>
            <person name="Pangilinan J."/>
            <person name="Park H.-J.H."/>
            <person name="Ramirez L."/>
            <person name="Alfaro M."/>
            <person name="Sun H."/>
            <person name="Tritt A."/>
            <person name="Yoshinaga Y."/>
            <person name="Zwiers L.-H.L."/>
            <person name="Turgeon B.G."/>
            <person name="Goodwin S.B."/>
            <person name="Spatafora J.W."/>
            <person name="Crous P.W."/>
            <person name="Grigoriev I.V."/>
        </authorList>
    </citation>
    <scope>NUCLEOTIDE SEQUENCE [LARGE SCALE GENOMIC DNA]</scope>
    <source>
        <strain evidence="1 2">CBS 611.86</strain>
    </source>
</reference>
<dbReference type="AlphaFoldDB" id="A0A7C8MDL9"/>
<dbReference type="EMBL" id="JAADJZ010000004">
    <property type="protein sequence ID" value="KAF2875858.1"/>
    <property type="molecule type" value="Genomic_DNA"/>
</dbReference>
<protein>
    <submittedName>
        <fullName evidence="1">Uncharacterized protein</fullName>
    </submittedName>
</protein>
<comment type="caution">
    <text evidence="1">The sequence shown here is derived from an EMBL/GenBank/DDBJ whole genome shotgun (WGS) entry which is preliminary data.</text>
</comment>
<name>A0A7C8MDL9_9PLEO</name>
<proteinExistence type="predicted"/>
<dbReference type="Proteomes" id="UP000481861">
    <property type="component" value="Unassembled WGS sequence"/>
</dbReference>
<organism evidence="1 2">
    <name type="scientific">Massariosphaeria phaeospora</name>
    <dbReference type="NCBI Taxonomy" id="100035"/>
    <lineage>
        <taxon>Eukaryota</taxon>
        <taxon>Fungi</taxon>
        <taxon>Dikarya</taxon>
        <taxon>Ascomycota</taxon>
        <taxon>Pezizomycotina</taxon>
        <taxon>Dothideomycetes</taxon>
        <taxon>Pleosporomycetidae</taxon>
        <taxon>Pleosporales</taxon>
        <taxon>Pleosporales incertae sedis</taxon>
        <taxon>Massariosphaeria</taxon>
    </lineage>
</organism>
<evidence type="ECO:0000313" key="2">
    <source>
        <dbReference type="Proteomes" id="UP000481861"/>
    </source>
</evidence>
<gene>
    <name evidence="1" type="ORF">BDV95DRAFT_562774</name>
</gene>
<keyword evidence="2" id="KW-1185">Reference proteome</keyword>
<accession>A0A7C8MDL9</accession>
<evidence type="ECO:0000313" key="1">
    <source>
        <dbReference type="EMBL" id="KAF2875858.1"/>
    </source>
</evidence>
<sequence length="113" mass="12230">MRIAPYTRSGPPPLVHCPPTARARVTTHLSQPSHPITPAASHHHCLLPPYQSNPIQFNPVQNPGAAPYLSLCMHVEPGHTQAQAQTLLLVRCCAAQGPALSRGLRMHVRAELS</sequence>